<dbReference type="SUPFAM" id="SSF52172">
    <property type="entry name" value="CheY-like"/>
    <property type="match status" value="1"/>
</dbReference>
<dbReference type="Proteomes" id="UP001597108">
    <property type="component" value="Unassembled WGS sequence"/>
</dbReference>
<dbReference type="SMART" id="SM00448">
    <property type="entry name" value="REC"/>
    <property type="match status" value="1"/>
</dbReference>
<dbReference type="PROSITE" id="PS50110">
    <property type="entry name" value="RESPONSE_REGULATORY"/>
    <property type="match status" value="1"/>
</dbReference>
<organism evidence="4 5">
    <name type="scientific">Tropicimonas aquimaris</name>
    <dbReference type="NCBI Taxonomy" id="914152"/>
    <lineage>
        <taxon>Bacteria</taxon>
        <taxon>Pseudomonadati</taxon>
        <taxon>Pseudomonadota</taxon>
        <taxon>Alphaproteobacteria</taxon>
        <taxon>Rhodobacterales</taxon>
        <taxon>Roseobacteraceae</taxon>
        <taxon>Tropicimonas</taxon>
    </lineage>
</organism>
<reference evidence="5" key="1">
    <citation type="journal article" date="2019" name="Int. J. Syst. Evol. Microbiol.">
        <title>The Global Catalogue of Microorganisms (GCM) 10K type strain sequencing project: providing services to taxonomists for standard genome sequencing and annotation.</title>
        <authorList>
            <consortium name="The Broad Institute Genomics Platform"/>
            <consortium name="The Broad Institute Genome Sequencing Center for Infectious Disease"/>
            <person name="Wu L."/>
            <person name="Ma J."/>
        </authorList>
    </citation>
    <scope>NUCLEOTIDE SEQUENCE [LARGE SCALE GENOMIC DNA]</scope>
    <source>
        <strain evidence="5">CCUG 60524</strain>
    </source>
</reference>
<evidence type="ECO:0000259" key="3">
    <source>
        <dbReference type="PROSITE" id="PS50110"/>
    </source>
</evidence>
<evidence type="ECO:0000313" key="5">
    <source>
        <dbReference type="Proteomes" id="UP001597108"/>
    </source>
</evidence>
<keyword evidence="1 2" id="KW-0597">Phosphoprotein</keyword>
<dbReference type="PANTHER" id="PTHR44591">
    <property type="entry name" value="STRESS RESPONSE REGULATOR PROTEIN 1"/>
    <property type="match status" value="1"/>
</dbReference>
<dbReference type="RefSeq" id="WP_386072215.1">
    <property type="nucleotide sequence ID" value="NZ_JBHTJT010000005.1"/>
</dbReference>
<dbReference type="PANTHER" id="PTHR44591:SF3">
    <property type="entry name" value="RESPONSE REGULATORY DOMAIN-CONTAINING PROTEIN"/>
    <property type="match status" value="1"/>
</dbReference>
<feature type="modified residue" description="4-aspartylphosphate" evidence="2">
    <location>
        <position position="73"/>
    </location>
</feature>
<evidence type="ECO:0000313" key="4">
    <source>
        <dbReference type="EMBL" id="MFD0978376.1"/>
    </source>
</evidence>
<comment type="caution">
    <text evidence="4">The sequence shown here is derived from an EMBL/GenBank/DDBJ whole genome shotgun (WGS) entry which is preliminary data.</text>
</comment>
<dbReference type="InterPro" id="IPR001789">
    <property type="entry name" value="Sig_transdc_resp-reg_receiver"/>
</dbReference>
<dbReference type="Pfam" id="PF00072">
    <property type="entry name" value="Response_reg"/>
    <property type="match status" value="1"/>
</dbReference>
<dbReference type="CDD" id="cd00156">
    <property type="entry name" value="REC"/>
    <property type="match status" value="1"/>
</dbReference>
<dbReference type="EMBL" id="JBHTJT010000005">
    <property type="protein sequence ID" value="MFD0978376.1"/>
    <property type="molecule type" value="Genomic_DNA"/>
</dbReference>
<sequence>MTDDLSIEIPSRKPSADRPLQGLTVLVVEDSRFASEAMRLLCLRSGARIRRADCLASAHRHLAVYRPSAVIVDLGLPDGSGATLIREIAQSDQPVPVLLGTSGDDAAEAVAIAAGAHGFLQKPITSLAVFQQAILSNYPGSVAPNCMRLVSAERVTPDPLALRDDLSHVAEILASPMTRQKFDYVRQFLCSVAFSASDDKLARAANRLAWASQPDPNARAALAEVTSLVEMRMTGTGAF</sequence>
<protein>
    <submittedName>
        <fullName evidence="4">Response regulator</fullName>
    </submittedName>
</protein>
<dbReference type="InterPro" id="IPR011006">
    <property type="entry name" value="CheY-like_superfamily"/>
</dbReference>
<evidence type="ECO:0000256" key="2">
    <source>
        <dbReference type="PROSITE-ProRule" id="PRU00169"/>
    </source>
</evidence>
<dbReference type="InterPro" id="IPR050595">
    <property type="entry name" value="Bact_response_regulator"/>
</dbReference>
<proteinExistence type="predicted"/>
<evidence type="ECO:0000256" key="1">
    <source>
        <dbReference type="ARBA" id="ARBA00022553"/>
    </source>
</evidence>
<name>A0ABW3IK79_9RHOB</name>
<feature type="domain" description="Response regulatory" evidence="3">
    <location>
        <begin position="24"/>
        <end position="137"/>
    </location>
</feature>
<keyword evidence="5" id="KW-1185">Reference proteome</keyword>
<dbReference type="Gene3D" id="3.40.50.2300">
    <property type="match status" value="1"/>
</dbReference>
<gene>
    <name evidence="4" type="ORF">ACFQ2S_01815</name>
</gene>
<accession>A0ABW3IK79</accession>